<proteinExistence type="predicted"/>
<reference evidence="2 3" key="1">
    <citation type="submission" date="2022-09" db="EMBL/GenBank/DDBJ databases">
        <authorList>
            <person name="Kop L."/>
        </authorList>
    </citation>
    <scope>NUCLEOTIDE SEQUENCE [LARGE SCALE GENOMIC DNA]</scope>
    <source>
        <strain evidence="2 3">347</strain>
    </source>
</reference>
<evidence type="ECO:0000313" key="2">
    <source>
        <dbReference type="EMBL" id="CAI2719639.1"/>
    </source>
</evidence>
<dbReference type="Proteomes" id="UP001157733">
    <property type="component" value="Chromosome"/>
</dbReference>
<feature type="region of interest" description="Disordered" evidence="1">
    <location>
        <begin position="26"/>
        <end position="56"/>
    </location>
</feature>
<gene>
    <name evidence="2" type="ORF">NSPWAT_2783</name>
</gene>
<protein>
    <submittedName>
        <fullName evidence="2">Uncharacterized protein</fullName>
    </submittedName>
</protein>
<evidence type="ECO:0000256" key="1">
    <source>
        <dbReference type="SAM" id="MobiDB-lite"/>
    </source>
</evidence>
<sequence length="56" mass="5838">MGEGQDEGGVVEFPFFTLTPARHSVSAPVKGEGDIANEANKPGYKTAQAPCPPHSI</sequence>
<name>A0ABN8W0T7_9BACT</name>
<dbReference type="EMBL" id="OX336137">
    <property type="protein sequence ID" value="CAI2719639.1"/>
    <property type="molecule type" value="Genomic_DNA"/>
</dbReference>
<accession>A0ABN8W0T7</accession>
<evidence type="ECO:0000313" key="3">
    <source>
        <dbReference type="Proteomes" id="UP001157733"/>
    </source>
</evidence>
<keyword evidence="3" id="KW-1185">Reference proteome</keyword>
<organism evidence="2 3">
    <name type="scientific">Nitrospina watsonii</name>
    <dbReference type="NCBI Taxonomy" id="1323948"/>
    <lineage>
        <taxon>Bacteria</taxon>
        <taxon>Pseudomonadati</taxon>
        <taxon>Nitrospinota/Tectimicrobiota group</taxon>
        <taxon>Nitrospinota</taxon>
        <taxon>Nitrospinia</taxon>
        <taxon>Nitrospinales</taxon>
        <taxon>Nitrospinaceae</taxon>
        <taxon>Nitrospina</taxon>
    </lineage>
</organism>